<name>A0A1F8BCE2_9BACT</name>
<proteinExistence type="predicted"/>
<dbReference type="EMBL" id="MGHF01000035">
    <property type="protein sequence ID" value="OGM61600.1"/>
    <property type="molecule type" value="Genomic_DNA"/>
</dbReference>
<organism evidence="2 3">
    <name type="scientific">Candidatus Woesebacteria bacterium RIFCSPLOWO2_01_FULL_39_21</name>
    <dbReference type="NCBI Taxonomy" id="1802519"/>
    <lineage>
        <taxon>Bacteria</taxon>
        <taxon>Candidatus Woeseibacteriota</taxon>
    </lineage>
</organism>
<protein>
    <submittedName>
        <fullName evidence="2">Uncharacterized protein</fullName>
    </submittedName>
</protein>
<feature type="region of interest" description="Disordered" evidence="1">
    <location>
        <begin position="45"/>
        <end position="118"/>
    </location>
</feature>
<dbReference type="AlphaFoldDB" id="A0A1F8BCE2"/>
<evidence type="ECO:0000256" key="1">
    <source>
        <dbReference type="SAM" id="MobiDB-lite"/>
    </source>
</evidence>
<evidence type="ECO:0000313" key="2">
    <source>
        <dbReference type="EMBL" id="OGM61600.1"/>
    </source>
</evidence>
<dbReference type="STRING" id="1802519.A2961_04030"/>
<accession>A0A1F8BCE2</accession>
<sequence length="118" mass="12743">MIKYIILVILFVVAINQTPPDIRVTKRQDIAPLVTPSITEIKYATSPSPNPIYLPDNPAGIVSSTSEKNDQLELEKESNLQASSSPAITPSPTPQPSPEVSSLYLYTPTPEVSPGQTP</sequence>
<evidence type="ECO:0000313" key="3">
    <source>
        <dbReference type="Proteomes" id="UP000177082"/>
    </source>
</evidence>
<reference evidence="2 3" key="1">
    <citation type="journal article" date="2016" name="Nat. Commun.">
        <title>Thousands of microbial genomes shed light on interconnected biogeochemical processes in an aquifer system.</title>
        <authorList>
            <person name="Anantharaman K."/>
            <person name="Brown C.T."/>
            <person name="Hug L.A."/>
            <person name="Sharon I."/>
            <person name="Castelle C.J."/>
            <person name="Probst A.J."/>
            <person name="Thomas B.C."/>
            <person name="Singh A."/>
            <person name="Wilkins M.J."/>
            <person name="Karaoz U."/>
            <person name="Brodie E.L."/>
            <person name="Williams K.H."/>
            <person name="Hubbard S.S."/>
            <person name="Banfield J.F."/>
        </authorList>
    </citation>
    <scope>NUCLEOTIDE SEQUENCE [LARGE SCALE GENOMIC DNA]</scope>
</reference>
<comment type="caution">
    <text evidence="2">The sequence shown here is derived from an EMBL/GenBank/DDBJ whole genome shotgun (WGS) entry which is preliminary data.</text>
</comment>
<dbReference type="Proteomes" id="UP000177082">
    <property type="component" value="Unassembled WGS sequence"/>
</dbReference>
<gene>
    <name evidence="2" type="ORF">A2961_04030</name>
</gene>
<feature type="compositionally biased region" description="Basic and acidic residues" evidence="1">
    <location>
        <begin position="67"/>
        <end position="78"/>
    </location>
</feature>